<dbReference type="AlphaFoldDB" id="A0A6M3KU63"/>
<dbReference type="InterPro" id="IPR003615">
    <property type="entry name" value="HNH_nuc"/>
</dbReference>
<reference evidence="2" key="1">
    <citation type="submission" date="2020-03" db="EMBL/GenBank/DDBJ databases">
        <title>The deep terrestrial virosphere.</title>
        <authorList>
            <person name="Holmfeldt K."/>
            <person name="Nilsson E."/>
            <person name="Simone D."/>
            <person name="Lopez-Fernandez M."/>
            <person name="Wu X."/>
            <person name="de Brujin I."/>
            <person name="Lundin D."/>
            <person name="Andersson A."/>
            <person name="Bertilsson S."/>
            <person name="Dopson M."/>
        </authorList>
    </citation>
    <scope>NUCLEOTIDE SEQUENCE</scope>
    <source>
        <strain evidence="2">MM415B02273</strain>
    </source>
</reference>
<dbReference type="SMART" id="SM00507">
    <property type="entry name" value="HNHc"/>
    <property type="match status" value="1"/>
</dbReference>
<keyword evidence="2" id="KW-0540">Nuclease</keyword>
<protein>
    <submittedName>
        <fullName evidence="2">Putative homing endonuclease</fullName>
    </submittedName>
</protein>
<proteinExistence type="predicted"/>
<feature type="domain" description="HNH nuclease" evidence="1">
    <location>
        <begin position="39"/>
        <end position="90"/>
    </location>
</feature>
<evidence type="ECO:0000259" key="1">
    <source>
        <dbReference type="SMART" id="SM00507"/>
    </source>
</evidence>
<accession>A0A6M3KU63</accession>
<dbReference type="EMBL" id="MT142555">
    <property type="protein sequence ID" value="QJA85121.1"/>
    <property type="molecule type" value="Genomic_DNA"/>
</dbReference>
<sequence length="100" mass="11630">MDKKEMQELKLDGYTYEYIGEKAGVSRQRIQQILSPPKEIRDYITKKYDGRCSECGLIVNKSGHVHHNKGNGENYNDIENLELLCIGCHRKRHDPIRIAE</sequence>
<dbReference type="CDD" id="cd00085">
    <property type="entry name" value="HNHc"/>
    <property type="match status" value="1"/>
</dbReference>
<gene>
    <name evidence="2" type="ORF">MM415B02273_0020</name>
</gene>
<keyword evidence="2" id="KW-0255">Endonuclease</keyword>
<evidence type="ECO:0000313" key="2">
    <source>
        <dbReference type="EMBL" id="QJA85121.1"/>
    </source>
</evidence>
<keyword evidence="2" id="KW-0378">Hydrolase</keyword>
<name>A0A6M3KU63_9ZZZZ</name>
<organism evidence="2">
    <name type="scientific">viral metagenome</name>
    <dbReference type="NCBI Taxonomy" id="1070528"/>
    <lineage>
        <taxon>unclassified sequences</taxon>
        <taxon>metagenomes</taxon>
        <taxon>organismal metagenomes</taxon>
    </lineage>
</organism>
<dbReference type="GO" id="GO:0004519">
    <property type="term" value="F:endonuclease activity"/>
    <property type="evidence" value="ECO:0007669"/>
    <property type="project" value="UniProtKB-KW"/>
</dbReference>